<proteinExistence type="predicted"/>
<sequence>MVQILTSLSSILIESRICTGSVLYTCTVEVLMKYFIIQTSKLDTSKLDTSQPIHTKQGTTMNGFLRKKIERDFMGVKVIASPLWRQHNRLVREVMFTNNDDQSEHSVFFQKMKIWISKCDIRTVKRVNSSTTVYKQYVNDLQKYGIKIVVVDDLPSTVSFHLLLTV</sequence>
<evidence type="ECO:0000313" key="3">
    <source>
        <dbReference type="WBParaSite" id="BPAG_0000965701-mRNA-1"/>
    </source>
</evidence>
<organism evidence="3">
    <name type="scientific">Brugia pahangi</name>
    <name type="common">Filarial nematode worm</name>
    <dbReference type="NCBI Taxonomy" id="6280"/>
    <lineage>
        <taxon>Eukaryota</taxon>
        <taxon>Metazoa</taxon>
        <taxon>Ecdysozoa</taxon>
        <taxon>Nematoda</taxon>
        <taxon>Chromadorea</taxon>
        <taxon>Rhabditida</taxon>
        <taxon>Spirurina</taxon>
        <taxon>Spiruromorpha</taxon>
        <taxon>Filarioidea</taxon>
        <taxon>Onchocercidae</taxon>
        <taxon>Brugia</taxon>
    </lineage>
</organism>
<dbReference type="AlphaFoldDB" id="A0A0N4TMI3"/>
<dbReference type="Proteomes" id="UP000278627">
    <property type="component" value="Unassembled WGS sequence"/>
</dbReference>
<dbReference type="EMBL" id="UZAD01013161">
    <property type="protein sequence ID" value="VDN90805.1"/>
    <property type="molecule type" value="Genomic_DNA"/>
</dbReference>
<keyword evidence="2" id="KW-1185">Reference proteome</keyword>
<protein>
    <submittedName>
        <fullName evidence="3">DUF4817 domain-containing protein</fullName>
    </submittedName>
</protein>
<reference evidence="3" key="1">
    <citation type="submission" date="2017-02" db="UniProtKB">
        <authorList>
            <consortium name="WormBaseParasite"/>
        </authorList>
    </citation>
    <scope>IDENTIFICATION</scope>
</reference>
<dbReference type="WBParaSite" id="BPAG_0000965701-mRNA-1">
    <property type="protein sequence ID" value="BPAG_0000965701-mRNA-1"/>
    <property type="gene ID" value="BPAG_0000965701"/>
</dbReference>
<name>A0A0N4TMI3_BRUPA</name>
<gene>
    <name evidence="1" type="ORF">BPAG_LOCUS9619</name>
</gene>
<evidence type="ECO:0000313" key="2">
    <source>
        <dbReference type="Proteomes" id="UP000278627"/>
    </source>
</evidence>
<accession>A0A0N4TMI3</accession>
<reference evidence="1 2" key="2">
    <citation type="submission" date="2018-11" db="EMBL/GenBank/DDBJ databases">
        <authorList>
            <consortium name="Pathogen Informatics"/>
        </authorList>
    </citation>
    <scope>NUCLEOTIDE SEQUENCE [LARGE SCALE GENOMIC DNA]</scope>
</reference>
<evidence type="ECO:0000313" key="1">
    <source>
        <dbReference type="EMBL" id="VDN90805.1"/>
    </source>
</evidence>